<dbReference type="Proteomes" id="UP000821853">
    <property type="component" value="Chromosome 2"/>
</dbReference>
<dbReference type="VEuPathDB" id="VectorBase:HLOH_051888"/>
<evidence type="ECO:0000256" key="1">
    <source>
        <dbReference type="ARBA" id="ARBA00004323"/>
    </source>
</evidence>
<keyword evidence="3 9" id="KW-0808">Transferase</keyword>
<dbReference type="InterPro" id="IPR005331">
    <property type="entry name" value="Sulfotransferase"/>
</dbReference>
<keyword evidence="5" id="KW-1133">Transmembrane helix</keyword>
<dbReference type="Pfam" id="PF03567">
    <property type="entry name" value="Sulfotransfer_2"/>
    <property type="match status" value="1"/>
</dbReference>
<dbReference type="GO" id="GO:0000139">
    <property type="term" value="C:Golgi membrane"/>
    <property type="evidence" value="ECO:0007669"/>
    <property type="project" value="UniProtKB-SubCell"/>
</dbReference>
<evidence type="ECO:0000256" key="7">
    <source>
        <dbReference type="ARBA" id="ARBA00023136"/>
    </source>
</evidence>
<dbReference type="OMA" id="KYWNKAM"/>
<evidence type="ECO:0000256" key="4">
    <source>
        <dbReference type="ARBA" id="ARBA00022692"/>
    </source>
</evidence>
<evidence type="ECO:0000313" key="11">
    <source>
        <dbReference type="Proteomes" id="UP000821853"/>
    </source>
</evidence>
<evidence type="ECO:0000256" key="9">
    <source>
        <dbReference type="RuleBase" id="RU364020"/>
    </source>
</evidence>
<dbReference type="AlphaFoldDB" id="A0A9J6FUQ2"/>
<evidence type="ECO:0000313" key="10">
    <source>
        <dbReference type="EMBL" id="KAH9366523.1"/>
    </source>
</evidence>
<accession>A0A9J6FUQ2</accession>
<comment type="caution">
    <text evidence="10">The sequence shown here is derived from an EMBL/GenBank/DDBJ whole genome shotgun (WGS) entry which is preliminary data.</text>
</comment>
<keyword evidence="6 9" id="KW-0333">Golgi apparatus</keyword>
<comment type="subcellular location">
    <subcellularLocation>
        <location evidence="1 9">Golgi apparatus membrane</location>
        <topology evidence="1 9">Single-pass type II membrane protein</topology>
    </subcellularLocation>
</comment>
<dbReference type="OrthoDB" id="2019940at2759"/>
<protein>
    <recommendedName>
        <fullName evidence="9">Carbohydrate sulfotransferase</fullName>
        <ecNumber evidence="9">2.8.2.-</ecNumber>
    </recommendedName>
</protein>
<keyword evidence="11" id="KW-1185">Reference proteome</keyword>
<dbReference type="InterPro" id="IPR018011">
    <property type="entry name" value="Carb_sulfotrans_8-10"/>
</dbReference>
<keyword evidence="4" id="KW-0812">Transmembrane</keyword>
<dbReference type="GO" id="GO:0016051">
    <property type="term" value="P:carbohydrate biosynthetic process"/>
    <property type="evidence" value="ECO:0007669"/>
    <property type="project" value="InterPro"/>
</dbReference>
<name>A0A9J6FUQ2_HAELO</name>
<proteinExistence type="inferred from homology"/>
<dbReference type="EC" id="2.8.2.-" evidence="9"/>
<sequence length="281" mass="32433">MRSVYTTSSKCGANNSSAREPYGAPFEGLSVVYSHYQQLLYAVNPKNNRSVLYCSIPKVANTSLKMFLLSLDKVHSGKYTDSTMHNYVYWSMGLPNLLGRKRVNMSSVASAFKVMFVRHPFERLASFFEDKTRRSVGTGQYFYSKYWNKAMKKYRGAHNVDTEKDVITFEEFVDLLLSTEPSRYDIHWQLYSHRCEPCIVPYDFVGTLDDLHVMYDALDVADQSQLWENKGPTGDTKRAALAHFSRLPRWKVAKLYGIYALDFAMFGYSADEYFNRTRLGD</sequence>
<dbReference type="PANTHER" id="PTHR12137:SF54">
    <property type="entry name" value="CARBOHYDRATE SULFOTRANSFERASE"/>
    <property type="match status" value="1"/>
</dbReference>
<keyword evidence="8 9" id="KW-0325">Glycoprotein</keyword>
<evidence type="ECO:0000256" key="8">
    <source>
        <dbReference type="ARBA" id="ARBA00023180"/>
    </source>
</evidence>
<dbReference type="EMBL" id="JABSTR010000004">
    <property type="protein sequence ID" value="KAH9366523.1"/>
    <property type="molecule type" value="Genomic_DNA"/>
</dbReference>
<gene>
    <name evidence="10" type="ORF">HPB48_010323</name>
</gene>
<evidence type="ECO:0000256" key="2">
    <source>
        <dbReference type="ARBA" id="ARBA00006339"/>
    </source>
</evidence>
<evidence type="ECO:0000256" key="6">
    <source>
        <dbReference type="ARBA" id="ARBA00023034"/>
    </source>
</evidence>
<dbReference type="GO" id="GO:0008146">
    <property type="term" value="F:sulfotransferase activity"/>
    <property type="evidence" value="ECO:0007669"/>
    <property type="project" value="InterPro"/>
</dbReference>
<reference evidence="10 11" key="1">
    <citation type="journal article" date="2020" name="Cell">
        <title>Large-Scale Comparative Analyses of Tick Genomes Elucidate Their Genetic Diversity and Vector Capacities.</title>
        <authorList>
            <consortium name="Tick Genome and Microbiome Consortium (TIGMIC)"/>
            <person name="Jia N."/>
            <person name="Wang J."/>
            <person name="Shi W."/>
            <person name="Du L."/>
            <person name="Sun Y."/>
            <person name="Zhan W."/>
            <person name="Jiang J.F."/>
            <person name="Wang Q."/>
            <person name="Zhang B."/>
            <person name="Ji P."/>
            <person name="Bell-Sakyi L."/>
            <person name="Cui X.M."/>
            <person name="Yuan T.T."/>
            <person name="Jiang B.G."/>
            <person name="Yang W.F."/>
            <person name="Lam T.T."/>
            <person name="Chang Q.C."/>
            <person name="Ding S.J."/>
            <person name="Wang X.J."/>
            <person name="Zhu J.G."/>
            <person name="Ruan X.D."/>
            <person name="Zhao L."/>
            <person name="Wei J.T."/>
            <person name="Ye R.Z."/>
            <person name="Que T.C."/>
            <person name="Du C.H."/>
            <person name="Zhou Y.H."/>
            <person name="Cheng J.X."/>
            <person name="Dai P.F."/>
            <person name="Guo W.B."/>
            <person name="Han X.H."/>
            <person name="Huang E.J."/>
            <person name="Li L.F."/>
            <person name="Wei W."/>
            <person name="Gao Y.C."/>
            <person name="Liu J.Z."/>
            <person name="Shao H.Z."/>
            <person name="Wang X."/>
            <person name="Wang C.C."/>
            <person name="Yang T.C."/>
            <person name="Huo Q.B."/>
            <person name="Li W."/>
            <person name="Chen H.Y."/>
            <person name="Chen S.E."/>
            <person name="Zhou L.G."/>
            <person name="Ni X.B."/>
            <person name="Tian J.H."/>
            <person name="Sheng Y."/>
            <person name="Liu T."/>
            <person name="Pan Y.S."/>
            <person name="Xia L.Y."/>
            <person name="Li J."/>
            <person name="Zhao F."/>
            <person name="Cao W.C."/>
        </authorList>
    </citation>
    <scope>NUCLEOTIDE SEQUENCE [LARGE SCALE GENOMIC DNA]</scope>
    <source>
        <strain evidence="10">HaeL-2018</strain>
    </source>
</reference>
<evidence type="ECO:0000256" key="3">
    <source>
        <dbReference type="ARBA" id="ARBA00022679"/>
    </source>
</evidence>
<keyword evidence="9" id="KW-0735">Signal-anchor</keyword>
<dbReference type="PANTHER" id="PTHR12137">
    <property type="entry name" value="CARBOHYDRATE SULFOTRANSFERASE"/>
    <property type="match status" value="1"/>
</dbReference>
<keyword evidence="7" id="KW-0472">Membrane</keyword>
<organism evidence="10 11">
    <name type="scientific">Haemaphysalis longicornis</name>
    <name type="common">Bush tick</name>
    <dbReference type="NCBI Taxonomy" id="44386"/>
    <lineage>
        <taxon>Eukaryota</taxon>
        <taxon>Metazoa</taxon>
        <taxon>Ecdysozoa</taxon>
        <taxon>Arthropoda</taxon>
        <taxon>Chelicerata</taxon>
        <taxon>Arachnida</taxon>
        <taxon>Acari</taxon>
        <taxon>Parasitiformes</taxon>
        <taxon>Ixodida</taxon>
        <taxon>Ixodoidea</taxon>
        <taxon>Ixodidae</taxon>
        <taxon>Haemaphysalinae</taxon>
        <taxon>Haemaphysalis</taxon>
    </lineage>
</organism>
<keyword evidence="9" id="KW-0119">Carbohydrate metabolism</keyword>
<evidence type="ECO:0000256" key="5">
    <source>
        <dbReference type="ARBA" id="ARBA00022989"/>
    </source>
</evidence>
<comment type="similarity">
    <text evidence="2 9">Belongs to the sulfotransferase 2 family.</text>
</comment>